<keyword evidence="2" id="KW-1185">Reference proteome</keyword>
<evidence type="ECO:0000313" key="1">
    <source>
        <dbReference type="EMBL" id="KAJ9094919.1"/>
    </source>
</evidence>
<protein>
    <submittedName>
        <fullName evidence="1">Uncharacterized protein</fullName>
    </submittedName>
</protein>
<organism evidence="1 2">
    <name type="scientific">Naganishia adeliensis</name>
    <dbReference type="NCBI Taxonomy" id="92952"/>
    <lineage>
        <taxon>Eukaryota</taxon>
        <taxon>Fungi</taxon>
        <taxon>Dikarya</taxon>
        <taxon>Basidiomycota</taxon>
        <taxon>Agaricomycotina</taxon>
        <taxon>Tremellomycetes</taxon>
        <taxon>Filobasidiales</taxon>
        <taxon>Filobasidiaceae</taxon>
        <taxon>Naganishia</taxon>
    </lineage>
</organism>
<gene>
    <name evidence="1" type="ORF">QFC20_006778</name>
</gene>
<comment type="caution">
    <text evidence="1">The sequence shown here is derived from an EMBL/GenBank/DDBJ whole genome shotgun (WGS) entry which is preliminary data.</text>
</comment>
<dbReference type="EMBL" id="JASBWS010000131">
    <property type="protein sequence ID" value="KAJ9094919.1"/>
    <property type="molecule type" value="Genomic_DNA"/>
</dbReference>
<dbReference type="Proteomes" id="UP001230649">
    <property type="component" value="Unassembled WGS sequence"/>
</dbReference>
<proteinExistence type="predicted"/>
<sequence length="160" mass="17213">MCRLGWVAKAFEEEKYPALPASPLFISCLYLPPVTNDAKSVTAMPSPSDKGKANEGQSPEQNTKAAGSQAGGPKRSLRKKLSGRALGRKRKGAEEIPPMPSQTQSTAPQDKQSATSGKVASDSGGSETLTRTKSESAFDDWDDTIWDKVKFTFSAMSRRS</sequence>
<accession>A0ACC2V7F1</accession>
<reference evidence="1" key="1">
    <citation type="submission" date="2023-04" db="EMBL/GenBank/DDBJ databases">
        <title>Draft Genome sequencing of Naganishia species isolated from polar environments using Oxford Nanopore Technology.</title>
        <authorList>
            <person name="Leo P."/>
            <person name="Venkateswaran K."/>
        </authorList>
    </citation>
    <scope>NUCLEOTIDE SEQUENCE</scope>
    <source>
        <strain evidence="1">MNA-CCFEE 5262</strain>
    </source>
</reference>
<evidence type="ECO:0000313" key="2">
    <source>
        <dbReference type="Proteomes" id="UP001230649"/>
    </source>
</evidence>
<name>A0ACC2V7F1_9TREE</name>